<sequence length="584" mass="64007">MDKPKTGILAGIRKYGKNYLYAMIVAALMAVVGNIATLLGPNQLSRITNLISKGLRGSIDLQAIGQIVLVLAIIYAVGAIMSYGQGYIMATVSQAFTRDLRNNVSHKINRLPLTYFDEHDEGDTLSRVTNDLDTFGQSLNQSLGTLISSVVLIVGSIIMMTYTNWILSLTAVVSAVLGMTITVLLLRKSQGYFTSQQQQLAEVSGYVEEIYSGHEVVKLYNDTDNAVKTFTSLNTKLYNSVWKSQFLSGIMQPLMTFIGNFGYVAVSVVGALLVLNGTASIGVIVAFMVFVRIFTQPLSQITQAFSSLQSAQAAFRRVLDFLDEDEASTDEQGVATIERASGKIDFDHVNFEYEPGEPIIKDFSAHVKPGQKVAIVGPTGAGKTTLISLLMKFYQYQGGTIKLDDQDIANLSAANVRSQFDMVLQDAWLFEDTVMANLKYNQPDIPDETVYKATEVVGLDHFIKTLPDGYDTVLDDSVSLSVGQKQLMTIARALVRNKPMLILDEATSSVDTRTEEQLQKAMDVLTKGRTSLVIAHRLSTIKNADNILVLNYGEVIESGTHDELIAADGFYANLYNSQFESLTA</sequence>
<organism evidence="12 13">
    <name type="scientific">Lactiplantibacillus pentosus</name>
    <name type="common">Lactobacillus pentosus</name>
    <dbReference type="NCBI Taxonomy" id="1589"/>
    <lineage>
        <taxon>Bacteria</taxon>
        <taxon>Bacillati</taxon>
        <taxon>Bacillota</taxon>
        <taxon>Bacilli</taxon>
        <taxon>Lactobacillales</taxon>
        <taxon>Lactobacillaceae</taxon>
        <taxon>Lactiplantibacillus</taxon>
    </lineage>
</organism>
<keyword evidence="5" id="KW-0547">Nucleotide-binding</keyword>
<dbReference type="GO" id="GO:0015421">
    <property type="term" value="F:ABC-type oligopeptide transporter activity"/>
    <property type="evidence" value="ECO:0007669"/>
    <property type="project" value="TreeGrafter"/>
</dbReference>
<keyword evidence="2" id="KW-0813">Transport</keyword>
<evidence type="ECO:0000313" key="13">
    <source>
        <dbReference type="Proteomes" id="UP001267003"/>
    </source>
</evidence>
<accession>A0AAW8VWS0</accession>
<dbReference type="InterPro" id="IPR003439">
    <property type="entry name" value="ABC_transporter-like_ATP-bd"/>
</dbReference>
<protein>
    <submittedName>
        <fullName evidence="12">ABC transporter ATP-binding protein</fullName>
    </submittedName>
</protein>
<keyword evidence="6 12" id="KW-0067">ATP-binding</keyword>
<comment type="subcellular location">
    <subcellularLocation>
        <location evidence="1">Cell membrane</location>
        <topology evidence="1">Multi-pass membrane protein</topology>
    </subcellularLocation>
</comment>
<evidence type="ECO:0000256" key="1">
    <source>
        <dbReference type="ARBA" id="ARBA00004651"/>
    </source>
</evidence>
<evidence type="ECO:0000256" key="7">
    <source>
        <dbReference type="ARBA" id="ARBA00022989"/>
    </source>
</evidence>
<evidence type="ECO:0000259" key="10">
    <source>
        <dbReference type="PROSITE" id="PS50893"/>
    </source>
</evidence>
<feature type="transmembrane region" description="Helical" evidence="9">
    <location>
        <begin position="20"/>
        <end position="41"/>
    </location>
</feature>
<feature type="transmembrane region" description="Helical" evidence="9">
    <location>
        <begin position="61"/>
        <end position="83"/>
    </location>
</feature>
<dbReference type="InterPro" id="IPR017871">
    <property type="entry name" value="ABC_transporter-like_CS"/>
</dbReference>
<dbReference type="SMART" id="SM00382">
    <property type="entry name" value="AAA"/>
    <property type="match status" value="1"/>
</dbReference>
<dbReference type="FunFam" id="3.40.50.300:FF:000287">
    <property type="entry name" value="Multidrug ABC transporter ATP-binding protein"/>
    <property type="match status" value="1"/>
</dbReference>
<name>A0AAW8VWS0_LACPE</name>
<dbReference type="AlphaFoldDB" id="A0AAW8VWS0"/>
<proteinExistence type="predicted"/>
<dbReference type="PROSITE" id="PS50893">
    <property type="entry name" value="ABC_TRANSPORTER_2"/>
    <property type="match status" value="1"/>
</dbReference>
<feature type="transmembrane region" description="Helical" evidence="9">
    <location>
        <begin position="261"/>
        <end position="294"/>
    </location>
</feature>
<dbReference type="Proteomes" id="UP001267003">
    <property type="component" value="Unassembled WGS sequence"/>
</dbReference>
<evidence type="ECO:0000256" key="9">
    <source>
        <dbReference type="SAM" id="Phobius"/>
    </source>
</evidence>
<feature type="domain" description="ABC transmembrane type-1" evidence="11">
    <location>
        <begin position="24"/>
        <end position="310"/>
    </location>
</feature>
<dbReference type="EMBL" id="JAVLAQ010000001">
    <property type="protein sequence ID" value="MDT6989971.1"/>
    <property type="molecule type" value="Genomic_DNA"/>
</dbReference>
<evidence type="ECO:0000256" key="3">
    <source>
        <dbReference type="ARBA" id="ARBA00022475"/>
    </source>
</evidence>
<keyword evidence="4 9" id="KW-0812">Transmembrane</keyword>
<evidence type="ECO:0000256" key="8">
    <source>
        <dbReference type="ARBA" id="ARBA00023136"/>
    </source>
</evidence>
<dbReference type="CDD" id="cd03254">
    <property type="entry name" value="ABCC_Glucan_exporter_like"/>
    <property type="match status" value="1"/>
</dbReference>
<dbReference type="GO" id="GO:0005886">
    <property type="term" value="C:plasma membrane"/>
    <property type="evidence" value="ECO:0007669"/>
    <property type="project" value="UniProtKB-SubCell"/>
</dbReference>
<dbReference type="Pfam" id="PF00005">
    <property type="entry name" value="ABC_tran"/>
    <property type="match status" value="1"/>
</dbReference>
<evidence type="ECO:0000256" key="4">
    <source>
        <dbReference type="ARBA" id="ARBA00022692"/>
    </source>
</evidence>
<gene>
    <name evidence="12" type="ORF">RI536_07610</name>
</gene>
<keyword evidence="8 9" id="KW-0472">Membrane</keyword>
<dbReference type="GO" id="GO:0005524">
    <property type="term" value="F:ATP binding"/>
    <property type="evidence" value="ECO:0007669"/>
    <property type="project" value="UniProtKB-KW"/>
</dbReference>
<dbReference type="InterPro" id="IPR003593">
    <property type="entry name" value="AAA+_ATPase"/>
</dbReference>
<dbReference type="RefSeq" id="WP_216780167.1">
    <property type="nucleotide sequence ID" value="NZ_JAGXBR010000001.1"/>
</dbReference>
<evidence type="ECO:0000259" key="11">
    <source>
        <dbReference type="PROSITE" id="PS50929"/>
    </source>
</evidence>
<dbReference type="InterPro" id="IPR011527">
    <property type="entry name" value="ABC1_TM_dom"/>
</dbReference>
<dbReference type="CDD" id="cd18547">
    <property type="entry name" value="ABC_6TM_Tm288_like"/>
    <property type="match status" value="1"/>
</dbReference>
<feature type="transmembrane region" description="Helical" evidence="9">
    <location>
        <begin position="142"/>
        <end position="159"/>
    </location>
</feature>
<dbReference type="FunFam" id="1.20.1560.10:FF:000011">
    <property type="entry name" value="Multidrug ABC transporter ATP-binding protein"/>
    <property type="match status" value="1"/>
</dbReference>
<dbReference type="GO" id="GO:0016887">
    <property type="term" value="F:ATP hydrolysis activity"/>
    <property type="evidence" value="ECO:0007669"/>
    <property type="project" value="InterPro"/>
</dbReference>
<reference evidence="12" key="1">
    <citation type="submission" date="2023-08" db="EMBL/GenBank/DDBJ databases">
        <authorList>
            <person name="Page C.A."/>
            <person name="Perez-Diaz I.M."/>
        </authorList>
    </citation>
    <scope>NUCLEOTIDE SEQUENCE</scope>
    <source>
        <strain evidence="12">7.8.46</strain>
    </source>
</reference>
<comment type="caution">
    <text evidence="12">The sequence shown here is derived from an EMBL/GenBank/DDBJ whole genome shotgun (WGS) entry which is preliminary data.</text>
</comment>
<evidence type="ECO:0000256" key="5">
    <source>
        <dbReference type="ARBA" id="ARBA00022741"/>
    </source>
</evidence>
<dbReference type="PANTHER" id="PTHR43394">
    <property type="entry name" value="ATP-DEPENDENT PERMEASE MDL1, MITOCHONDRIAL"/>
    <property type="match status" value="1"/>
</dbReference>
<feature type="transmembrane region" description="Helical" evidence="9">
    <location>
        <begin position="165"/>
        <end position="186"/>
    </location>
</feature>
<dbReference type="PROSITE" id="PS00211">
    <property type="entry name" value="ABC_TRANSPORTER_1"/>
    <property type="match status" value="1"/>
</dbReference>
<keyword evidence="7 9" id="KW-1133">Transmembrane helix</keyword>
<dbReference type="InterPro" id="IPR039421">
    <property type="entry name" value="Type_1_exporter"/>
</dbReference>
<evidence type="ECO:0000256" key="6">
    <source>
        <dbReference type="ARBA" id="ARBA00022840"/>
    </source>
</evidence>
<dbReference type="PANTHER" id="PTHR43394:SF1">
    <property type="entry name" value="ATP-BINDING CASSETTE SUB-FAMILY B MEMBER 10, MITOCHONDRIAL"/>
    <property type="match status" value="1"/>
</dbReference>
<feature type="domain" description="ABC transporter" evidence="10">
    <location>
        <begin position="344"/>
        <end position="577"/>
    </location>
</feature>
<dbReference type="Pfam" id="PF00664">
    <property type="entry name" value="ABC_membrane"/>
    <property type="match status" value="1"/>
</dbReference>
<dbReference type="PROSITE" id="PS50929">
    <property type="entry name" value="ABC_TM1F"/>
    <property type="match status" value="1"/>
</dbReference>
<keyword evidence="3" id="KW-1003">Cell membrane</keyword>
<evidence type="ECO:0000313" key="12">
    <source>
        <dbReference type="EMBL" id="MDT6989971.1"/>
    </source>
</evidence>
<evidence type="ECO:0000256" key="2">
    <source>
        <dbReference type="ARBA" id="ARBA00022448"/>
    </source>
</evidence>